<name>A0A9P6MQE6_9FUNG</name>
<organism evidence="1 2">
    <name type="scientific">Entomortierella chlamydospora</name>
    <dbReference type="NCBI Taxonomy" id="101097"/>
    <lineage>
        <taxon>Eukaryota</taxon>
        <taxon>Fungi</taxon>
        <taxon>Fungi incertae sedis</taxon>
        <taxon>Mucoromycota</taxon>
        <taxon>Mortierellomycotina</taxon>
        <taxon>Mortierellomycetes</taxon>
        <taxon>Mortierellales</taxon>
        <taxon>Mortierellaceae</taxon>
        <taxon>Entomortierella</taxon>
    </lineage>
</organism>
<keyword evidence="2" id="KW-1185">Reference proteome</keyword>
<sequence>MNQSISPFDLPHVIDFIGLHLSKKDLANCTLVSKAFNRKFKPLLWRNITCHQTITNRKPPLYCKNAVAANGHLIRKLDIPDFSFGGTFEMIAALAFPCTNLCELNISVNEHTRLGQVVDLVERNPLLRSCHILTGCLREIKPLKRVIQVIRKHQALVHLALKGHYNLGVTSYRTLLQCLPSNLQSLELYWSINRQNKTIPYIRNAKWRGSYPNLRSISMPMDDEDDQKVTLPFLKRCPALENIKILERMSVGGQAKDNLIDLLGNAQLFPRLTDVSWNYGALNESDWKSFIPLMQGRIRSFSADLNDFDVESNSSFARSLVPYWSSALEVVRFQRQVDISSKDIQLILTTCANLKTFSVFAACHDESVVTNLSGLHVADFNPETRDSTNWVCLQLENLELAFTDFYPEEYDEWEDIDEPSTLDNSDLSDEADEEYLDYKPGRDDVKRIYKQLGRLTKLRYLRVGWIYPEYPDEPQIGIDFSLDDGLRNLSGLKQLEVLDLSCLEQTAIDKAEIDWMKQNWPKLKWLKGIEEKEDLDFHGQMVVDFEKVAYPEASPGTKIIMT</sequence>
<dbReference type="SUPFAM" id="SSF52047">
    <property type="entry name" value="RNI-like"/>
    <property type="match status" value="1"/>
</dbReference>
<evidence type="ECO:0008006" key="3">
    <source>
        <dbReference type="Google" id="ProtNLM"/>
    </source>
</evidence>
<evidence type="ECO:0000313" key="2">
    <source>
        <dbReference type="Proteomes" id="UP000703661"/>
    </source>
</evidence>
<dbReference type="AlphaFoldDB" id="A0A9P6MQE6"/>
<comment type="caution">
    <text evidence="1">The sequence shown here is derived from an EMBL/GenBank/DDBJ whole genome shotgun (WGS) entry which is preliminary data.</text>
</comment>
<gene>
    <name evidence="1" type="ORF">BGZ80_002306</name>
</gene>
<reference evidence="1" key="1">
    <citation type="journal article" date="2020" name="Fungal Divers.">
        <title>Resolving the Mortierellaceae phylogeny through synthesis of multi-gene phylogenetics and phylogenomics.</title>
        <authorList>
            <person name="Vandepol N."/>
            <person name="Liber J."/>
            <person name="Desiro A."/>
            <person name="Na H."/>
            <person name="Kennedy M."/>
            <person name="Barry K."/>
            <person name="Grigoriev I.V."/>
            <person name="Miller A.N."/>
            <person name="O'Donnell K."/>
            <person name="Stajich J.E."/>
            <person name="Bonito G."/>
        </authorList>
    </citation>
    <scope>NUCLEOTIDE SEQUENCE</scope>
    <source>
        <strain evidence="1">NRRL 2769</strain>
    </source>
</reference>
<accession>A0A9P6MQE6</accession>
<proteinExistence type="predicted"/>
<protein>
    <recommendedName>
        <fullName evidence="3">F-box domain-containing protein</fullName>
    </recommendedName>
</protein>
<dbReference type="EMBL" id="JAAAID010001564">
    <property type="protein sequence ID" value="KAG0009521.1"/>
    <property type="molecule type" value="Genomic_DNA"/>
</dbReference>
<dbReference type="InterPro" id="IPR032675">
    <property type="entry name" value="LRR_dom_sf"/>
</dbReference>
<dbReference type="Proteomes" id="UP000703661">
    <property type="component" value="Unassembled WGS sequence"/>
</dbReference>
<dbReference type="Gene3D" id="3.80.10.10">
    <property type="entry name" value="Ribonuclease Inhibitor"/>
    <property type="match status" value="1"/>
</dbReference>
<evidence type="ECO:0000313" key="1">
    <source>
        <dbReference type="EMBL" id="KAG0009521.1"/>
    </source>
</evidence>